<dbReference type="OrthoDB" id="9806293at2"/>
<evidence type="ECO:0000256" key="1">
    <source>
        <dbReference type="ARBA" id="ARBA00023015"/>
    </source>
</evidence>
<dbReference type="InterPro" id="IPR011711">
    <property type="entry name" value="GntR_C"/>
</dbReference>
<dbReference type="SMART" id="SM00345">
    <property type="entry name" value="HTH_GNTR"/>
    <property type="match status" value="1"/>
</dbReference>
<proteinExistence type="predicted"/>
<dbReference type="GO" id="GO:0003700">
    <property type="term" value="F:DNA-binding transcription factor activity"/>
    <property type="evidence" value="ECO:0007669"/>
    <property type="project" value="InterPro"/>
</dbReference>
<dbReference type="PANTHER" id="PTHR43537:SF5">
    <property type="entry name" value="UXU OPERON TRANSCRIPTIONAL REGULATOR"/>
    <property type="match status" value="1"/>
</dbReference>
<dbReference type="Proteomes" id="UP000244810">
    <property type="component" value="Unassembled WGS sequence"/>
</dbReference>
<keyword evidence="6" id="KW-1185">Reference proteome</keyword>
<keyword evidence="2" id="KW-0238">DNA-binding</keyword>
<gene>
    <name evidence="5" type="ORF">DDE23_14860</name>
</gene>
<dbReference type="Pfam" id="PF07729">
    <property type="entry name" value="FCD"/>
    <property type="match status" value="1"/>
</dbReference>
<evidence type="ECO:0000313" key="6">
    <source>
        <dbReference type="Proteomes" id="UP000244810"/>
    </source>
</evidence>
<keyword evidence="1" id="KW-0805">Transcription regulation</keyword>
<name>A0A2T7UQD2_9RHOB</name>
<accession>A0A2T7UQD2</accession>
<dbReference type="AlphaFoldDB" id="A0A2T7UQD2"/>
<evidence type="ECO:0000256" key="3">
    <source>
        <dbReference type="ARBA" id="ARBA00023163"/>
    </source>
</evidence>
<keyword evidence="3" id="KW-0804">Transcription</keyword>
<dbReference type="PROSITE" id="PS50949">
    <property type="entry name" value="HTH_GNTR"/>
    <property type="match status" value="1"/>
</dbReference>
<dbReference type="InterPro" id="IPR000524">
    <property type="entry name" value="Tscrpt_reg_HTH_GntR"/>
</dbReference>
<protein>
    <recommendedName>
        <fullName evidence="4">HTH gntR-type domain-containing protein</fullName>
    </recommendedName>
</protein>
<evidence type="ECO:0000256" key="2">
    <source>
        <dbReference type="ARBA" id="ARBA00023125"/>
    </source>
</evidence>
<dbReference type="GO" id="GO:0003677">
    <property type="term" value="F:DNA binding"/>
    <property type="evidence" value="ECO:0007669"/>
    <property type="project" value="UniProtKB-KW"/>
</dbReference>
<dbReference type="SUPFAM" id="SSF46785">
    <property type="entry name" value="Winged helix' DNA-binding domain"/>
    <property type="match status" value="1"/>
</dbReference>
<dbReference type="SUPFAM" id="SSF48008">
    <property type="entry name" value="GntR ligand-binding domain-like"/>
    <property type="match status" value="1"/>
</dbReference>
<dbReference type="RefSeq" id="WP_107752522.1">
    <property type="nucleotide sequence ID" value="NZ_QBKF01000007.1"/>
</dbReference>
<dbReference type="Pfam" id="PF00392">
    <property type="entry name" value="GntR"/>
    <property type="match status" value="1"/>
</dbReference>
<sequence length="222" mass="24266">MNASPPTDRPRVLRRERLSDQVFDWVLESIRSGDYGPDDLITEPALATALETSRTPIREALFRLVGNGILTERGRGYCLPLLSPAEVAHMFHTRLLVEADILRQIPDRPDVTALNAASEAEKAAIRADQPRDFIAANTAFRRALFDLCPNRFLTEIADHCNDRLQAYRSVTMAEAATRQAVARDHAAVVAALSKGDREGAAARYLDTLGRAQAAYAAVAGAA</sequence>
<comment type="caution">
    <text evidence="5">The sequence shown here is derived from an EMBL/GenBank/DDBJ whole genome shotgun (WGS) entry which is preliminary data.</text>
</comment>
<dbReference type="SMART" id="SM00895">
    <property type="entry name" value="FCD"/>
    <property type="match status" value="1"/>
</dbReference>
<organism evidence="5 6">
    <name type="scientific">Pararhodobacter aggregans</name>
    <dbReference type="NCBI Taxonomy" id="404875"/>
    <lineage>
        <taxon>Bacteria</taxon>
        <taxon>Pseudomonadati</taxon>
        <taxon>Pseudomonadota</taxon>
        <taxon>Alphaproteobacteria</taxon>
        <taxon>Rhodobacterales</taxon>
        <taxon>Paracoccaceae</taxon>
        <taxon>Pararhodobacter</taxon>
    </lineage>
</organism>
<dbReference type="InterPro" id="IPR036388">
    <property type="entry name" value="WH-like_DNA-bd_sf"/>
</dbReference>
<evidence type="ECO:0000259" key="4">
    <source>
        <dbReference type="PROSITE" id="PS50949"/>
    </source>
</evidence>
<dbReference type="EMBL" id="QDDR01000007">
    <property type="protein sequence ID" value="PVE46950.1"/>
    <property type="molecule type" value="Genomic_DNA"/>
</dbReference>
<reference evidence="5 6" key="1">
    <citation type="journal article" date="2011" name="Syst. Appl. Microbiol.">
        <title>Defluviimonas denitrificans gen. nov., sp. nov., and Pararhodobacter aggregans gen. nov., sp. nov., non-phototrophic Rhodobacteraceae from the biofilter of a marine aquaculture.</title>
        <authorList>
            <person name="Foesel B.U."/>
            <person name="Drake H.L."/>
            <person name="Schramm A."/>
        </authorList>
    </citation>
    <scope>NUCLEOTIDE SEQUENCE [LARGE SCALE GENOMIC DNA]</scope>
    <source>
        <strain evidence="5 6">D1-19</strain>
    </source>
</reference>
<dbReference type="Gene3D" id="1.10.10.10">
    <property type="entry name" value="Winged helix-like DNA-binding domain superfamily/Winged helix DNA-binding domain"/>
    <property type="match status" value="1"/>
</dbReference>
<evidence type="ECO:0000313" key="5">
    <source>
        <dbReference type="EMBL" id="PVE46950.1"/>
    </source>
</evidence>
<dbReference type="InterPro" id="IPR036390">
    <property type="entry name" value="WH_DNA-bd_sf"/>
</dbReference>
<feature type="domain" description="HTH gntR-type" evidence="4">
    <location>
        <begin position="16"/>
        <end position="82"/>
    </location>
</feature>
<dbReference type="Gene3D" id="1.20.120.530">
    <property type="entry name" value="GntR ligand-binding domain-like"/>
    <property type="match status" value="1"/>
</dbReference>
<dbReference type="InterPro" id="IPR008920">
    <property type="entry name" value="TF_FadR/GntR_C"/>
</dbReference>
<dbReference type="PANTHER" id="PTHR43537">
    <property type="entry name" value="TRANSCRIPTIONAL REGULATOR, GNTR FAMILY"/>
    <property type="match status" value="1"/>
</dbReference>